<dbReference type="CDD" id="cd02970">
    <property type="entry name" value="PRX_like2"/>
    <property type="match status" value="1"/>
</dbReference>
<dbReference type="Proteomes" id="UP001597459">
    <property type="component" value="Unassembled WGS sequence"/>
</dbReference>
<organism evidence="13 14">
    <name type="scientific">Aquimarina hainanensis</name>
    <dbReference type="NCBI Taxonomy" id="1578017"/>
    <lineage>
        <taxon>Bacteria</taxon>
        <taxon>Pseudomonadati</taxon>
        <taxon>Bacteroidota</taxon>
        <taxon>Flavobacteriia</taxon>
        <taxon>Flavobacteriales</taxon>
        <taxon>Flavobacteriaceae</taxon>
        <taxon>Aquimarina</taxon>
    </lineage>
</organism>
<dbReference type="InterPro" id="IPR000866">
    <property type="entry name" value="AhpC/TSA"/>
</dbReference>
<keyword evidence="7" id="KW-0676">Redox-active center</keyword>
<dbReference type="SUPFAM" id="SSF52833">
    <property type="entry name" value="Thioredoxin-like"/>
    <property type="match status" value="1"/>
</dbReference>
<dbReference type="EC" id="1.11.1.24" evidence="2"/>
<dbReference type="RefSeq" id="WP_176029877.1">
    <property type="nucleotide sequence ID" value="NZ_JBHSJV010000001.1"/>
</dbReference>
<comment type="similarity">
    <text evidence="9">Belongs to the peroxiredoxin family. BCP/PrxQ subfamily.</text>
</comment>
<evidence type="ECO:0000259" key="12">
    <source>
        <dbReference type="PROSITE" id="PS51352"/>
    </source>
</evidence>
<proteinExistence type="inferred from homology"/>
<accession>A0ABW5NCT4</accession>
<gene>
    <name evidence="13" type="ORF">ACFSTE_20130</name>
</gene>
<comment type="function">
    <text evidence="1">Thiol-specific peroxidase that catalyzes the reduction of hydrogen peroxide and organic hydroperoxides to water and alcohols, respectively. Plays a role in cell protection against oxidative stress by detoxifying peroxides and as sensor of hydrogen peroxide-mediated signaling events.</text>
</comment>
<evidence type="ECO:0000256" key="9">
    <source>
        <dbReference type="ARBA" id="ARBA00038489"/>
    </source>
</evidence>
<evidence type="ECO:0000256" key="7">
    <source>
        <dbReference type="ARBA" id="ARBA00023284"/>
    </source>
</evidence>
<evidence type="ECO:0000256" key="10">
    <source>
        <dbReference type="ARBA" id="ARBA00042639"/>
    </source>
</evidence>
<keyword evidence="3" id="KW-0575">Peroxidase</keyword>
<protein>
    <recommendedName>
        <fullName evidence="2">thioredoxin-dependent peroxiredoxin</fullName>
        <ecNumber evidence="2">1.11.1.24</ecNumber>
    </recommendedName>
    <alternativeName>
        <fullName evidence="8">Thioredoxin peroxidase</fullName>
    </alternativeName>
    <alternativeName>
        <fullName evidence="10">Thioredoxin-dependent peroxiredoxin Bcp</fullName>
    </alternativeName>
</protein>
<dbReference type="InterPro" id="IPR013766">
    <property type="entry name" value="Thioredoxin_domain"/>
</dbReference>
<dbReference type="EMBL" id="JBHULX010000039">
    <property type="protein sequence ID" value="MFD2593158.1"/>
    <property type="molecule type" value="Genomic_DNA"/>
</dbReference>
<reference evidence="14" key="1">
    <citation type="journal article" date="2019" name="Int. J. Syst. Evol. Microbiol.">
        <title>The Global Catalogue of Microorganisms (GCM) 10K type strain sequencing project: providing services to taxonomists for standard genome sequencing and annotation.</title>
        <authorList>
            <consortium name="The Broad Institute Genomics Platform"/>
            <consortium name="The Broad Institute Genome Sequencing Center for Infectious Disease"/>
            <person name="Wu L."/>
            <person name="Ma J."/>
        </authorList>
    </citation>
    <scope>NUCLEOTIDE SEQUENCE [LARGE SCALE GENOMIC DNA]</scope>
    <source>
        <strain evidence="14">KCTC 42423</strain>
    </source>
</reference>
<keyword evidence="14" id="KW-1185">Reference proteome</keyword>
<keyword evidence="4" id="KW-0049">Antioxidant</keyword>
<dbReference type="PANTHER" id="PTHR42801">
    <property type="entry name" value="THIOREDOXIN-DEPENDENT PEROXIDE REDUCTASE"/>
    <property type="match status" value="1"/>
</dbReference>
<evidence type="ECO:0000256" key="2">
    <source>
        <dbReference type="ARBA" id="ARBA00013017"/>
    </source>
</evidence>
<evidence type="ECO:0000313" key="13">
    <source>
        <dbReference type="EMBL" id="MFD2593158.1"/>
    </source>
</evidence>
<dbReference type="PROSITE" id="PS51352">
    <property type="entry name" value="THIOREDOXIN_2"/>
    <property type="match status" value="1"/>
</dbReference>
<comment type="caution">
    <text evidence="13">The sequence shown here is derived from an EMBL/GenBank/DDBJ whole genome shotgun (WGS) entry which is preliminary data.</text>
</comment>
<keyword evidence="5" id="KW-0560">Oxidoreductase</keyword>
<comment type="catalytic activity">
    <reaction evidence="11">
        <text>a hydroperoxide + [thioredoxin]-dithiol = an alcohol + [thioredoxin]-disulfide + H2O</text>
        <dbReference type="Rhea" id="RHEA:62620"/>
        <dbReference type="Rhea" id="RHEA-COMP:10698"/>
        <dbReference type="Rhea" id="RHEA-COMP:10700"/>
        <dbReference type="ChEBI" id="CHEBI:15377"/>
        <dbReference type="ChEBI" id="CHEBI:29950"/>
        <dbReference type="ChEBI" id="CHEBI:30879"/>
        <dbReference type="ChEBI" id="CHEBI:35924"/>
        <dbReference type="ChEBI" id="CHEBI:50058"/>
        <dbReference type="EC" id="1.11.1.24"/>
    </reaction>
</comment>
<evidence type="ECO:0000313" key="14">
    <source>
        <dbReference type="Proteomes" id="UP001597459"/>
    </source>
</evidence>
<dbReference type="Pfam" id="PF00578">
    <property type="entry name" value="AhpC-TSA"/>
    <property type="match status" value="1"/>
</dbReference>
<name>A0ABW5NCT4_9FLAO</name>
<evidence type="ECO:0000256" key="3">
    <source>
        <dbReference type="ARBA" id="ARBA00022559"/>
    </source>
</evidence>
<dbReference type="InterPro" id="IPR050924">
    <property type="entry name" value="Peroxiredoxin_BCP/PrxQ"/>
</dbReference>
<evidence type="ECO:0000256" key="11">
    <source>
        <dbReference type="ARBA" id="ARBA00049091"/>
    </source>
</evidence>
<evidence type="ECO:0000256" key="8">
    <source>
        <dbReference type="ARBA" id="ARBA00032824"/>
    </source>
</evidence>
<evidence type="ECO:0000256" key="4">
    <source>
        <dbReference type="ARBA" id="ARBA00022862"/>
    </source>
</evidence>
<dbReference type="PANTHER" id="PTHR42801:SF7">
    <property type="entry name" value="SLL1159 PROTEIN"/>
    <property type="match status" value="1"/>
</dbReference>
<feature type="domain" description="Thioredoxin" evidence="12">
    <location>
        <begin position="43"/>
        <end position="211"/>
    </location>
</feature>
<keyword evidence="6" id="KW-1015">Disulfide bond</keyword>
<evidence type="ECO:0000256" key="5">
    <source>
        <dbReference type="ARBA" id="ARBA00023002"/>
    </source>
</evidence>
<sequence>MSLTKDLKAYADLSATKIPQASQKVMGAAIEQLRTEKILAQALKKGNKIPEITLPNANGKQVSVQDILKEKKVVLSFYRGGWCPYCNLELKALQNVLPEIEKNGATLVAISPETPDHSLSTTEKNELSFQVLSDKDNVVAKNFNLTFALPDELVEIYKSFNIDVETSNGNSDHELPISATYIIEQDGTISYDYLEEDYKKRADPQDIINQL</sequence>
<evidence type="ECO:0000256" key="1">
    <source>
        <dbReference type="ARBA" id="ARBA00003330"/>
    </source>
</evidence>
<dbReference type="InterPro" id="IPR036249">
    <property type="entry name" value="Thioredoxin-like_sf"/>
</dbReference>
<dbReference type="Gene3D" id="3.40.30.10">
    <property type="entry name" value="Glutaredoxin"/>
    <property type="match status" value="1"/>
</dbReference>
<evidence type="ECO:0000256" key="6">
    <source>
        <dbReference type="ARBA" id="ARBA00023157"/>
    </source>
</evidence>